<comment type="caution">
    <text evidence="1">The sequence shown here is derived from an EMBL/GenBank/DDBJ whole genome shotgun (WGS) entry which is preliminary data.</text>
</comment>
<proteinExistence type="predicted"/>
<gene>
    <name evidence="1" type="ORF">AV926_04970</name>
</gene>
<sequence length="92" mass="11127">MNKKELEIEIEKKYHEVFEKYKLTFNSSLTNHPLYSNPINELQLVTSFYESEEFININNHFNELIKTNQEAKEFVSKKIQEIHIQLIKKCYT</sequence>
<protein>
    <submittedName>
        <fullName evidence="1">Uncharacterized protein</fullName>
    </submittedName>
</protein>
<accession>A0A161SB24</accession>
<organism evidence="1 2">
    <name type="scientific">Myroides marinus</name>
    <dbReference type="NCBI Taxonomy" id="703342"/>
    <lineage>
        <taxon>Bacteria</taxon>
        <taxon>Pseudomonadati</taxon>
        <taxon>Bacteroidota</taxon>
        <taxon>Flavobacteriia</taxon>
        <taxon>Flavobacteriales</taxon>
        <taxon>Flavobacteriaceae</taxon>
        <taxon>Myroides</taxon>
    </lineage>
</organism>
<evidence type="ECO:0000313" key="1">
    <source>
        <dbReference type="EMBL" id="KZE82904.1"/>
    </source>
</evidence>
<name>A0A161SB24_9FLAO</name>
<dbReference type="EMBL" id="LQNU01000041">
    <property type="protein sequence ID" value="KZE82904.1"/>
    <property type="molecule type" value="Genomic_DNA"/>
</dbReference>
<dbReference type="RefSeq" id="WP_038986940.1">
    <property type="nucleotide sequence ID" value="NZ_JWJO01000037.1"/>
</dbReference>
<dbReference type="Proteomes" id="UP000076630">
    <property type="component" value="Unassembled WGS sequence"/>
</dbReference>
<reference evidence="1 2" key="1">
    <citation type="submission" date="2016-01" db="EMBL/GenBank/DDBJ databases">
        <title>Whole genome sequencing of Myroides marinus L41.</title>
        <authorList>
            <person name="Hong K.W."/>
        </authorList>
    </citation>
    <scope>NUCLEOTIDE SEQUENCE [LARGE SCALE GENOMIC DNA]</scope>
    <source>
        <strain evidence="1 2">L41</strain>
    </source>
</reference>
<keyword evidence="2" id="KW-1185">Reference proteome</keyword>
<dbReference type="AlphaFoldDB" id="A0A161SB24"/>
<evidence type="ECO:0000313" key="2">
    <source>
        <dbReference type="Proteomes" id="UP000076630"/>
    </source>
</evidence>